<dbReference type="SUPFAM" id="SSF51283">
    <property type="entry name" value="dUTPase-like"/>
    <property type="match status" value="1"/>
</dbReference>
<keyword evidence="1" id="KW-0546">Nucleotide metabolism</keyword>
<name>A0A7X6L5U5_9NOCA</name>
<evidence type="ECO:0000313" key="2">
    <source>
        <dbReference type="EMBL" id="NKY28234.1"/>
    </source>
</evidence>
<dbReference type="GO" id="GO:0006229">
    <property type="term" value="P:dUTP biosynthetic process"/>
    <property type="evidence" value="ECO:0007669"/>
    <property type="project" value="InterPro"/>
</dbReference>
<accession>A0A7X6L5U5</accession>
<organism evidence="2 3">
    <name type="scientific">Nocardia gamkensis</name>
    <dbReference type="NCBI Taxonomy" id="352869"/>
    <lineage>
        <taxon>Bacteria</taxon>
        <taxon>Bacillati</taxon>
        <taxon>Actinomycetota</taxon>
        <taxon>Actinomycetes</taxon>
        <taxon>Mycobacteriales</taxon>
        <taxon>Nocardiaceae</taxon>
        <taxon>Nocardia</taxon>
    </lineage>
</organism>
<protein>
    <submittedName>
        <fullName evidence="2">Deoxycytidine deaminase</fullName>
    </submittedName>
</protein>
<evidence type="ECO:0000256" key="1">
    <source>
        <dbReference type="ARBA" id="ARBA00023080"/>
    </source>
</evidence>
<comment type="caution">
    <text evidence="2">The sequence shown here is derived from an EMBL/GenBank/DDBJ whole genome shotgun (WGS) entry which is preliminary data.</text>
</comment>
<dbReference type="EMBL" id="JAAXOS010000008">
    <property type="protein sequence ID" value="NKY28234.1"/>
    <property type="molecule type" value="Genomic_DNA"/>
</dbReference>
<gene>
    <name evidence="2" type="ORF">HGB38_18680</name>
</gene>
<dbReference type="RefSeq" id="WP_063910225.1">
    <property type="nucleotide sequence ID" value="NZ_JAAXOS010000008.1"/>
</dbReference>
<dbReference type="Gene3D" id="2.70.40.10">
    <property type="match status" value="1"/>
</dbReference>
<proteinExistence type="predicted"/>
<dbReference type="GO" id="GO:0008829">
    <property type="term" value="F:dCTP deaminase activity"/>
    <property type="evidence" value="ECO:0007669"/>
    <property type="project" value="InterPro"/>
</dbReference>
<dbReference type="PANTHER" id="PTHR42680">
    <property type="entry name" value="DCTP DEAMINASE"/>
    <property type="match status" value="1"/>
</dbReference>
<dbReference type="InterPro" id="IPR011962">
    <property type="entry name" value="dCTP_deaminase"/>
</dbReference>
<keyword evidence="3" id="KW-1185">Reference proteome</keyword>
<reference evidence="2 3" key="1">
    <citation type="submission" date="2020-04" db="EMBL/GenBank/DDBJ databases">
        <title>MicrobeNet Type strains.</title>
        <authorList>
            <person name="Nicholson A.C."/>
        </authorList>
    </citation>
    <scope>NUCLEOTIDE SEQUENCE [LARGE SCALE GENOMIC DNA]</scope>
    <source>
        <strain evidence="2 3">DSM 44956</strain>
    </source>
</reference>
<sequence>MILSGNAIREAVEEDRITIDPFDRRLLNPNSYNYRLGRFLKPAPPGVLDPRDHLEWPEFEIPDSGAVLEPGQLYLGHTWESIGSQEFVTILVGRSSVGRLGMFLQVSADLGHQGAVHSWTLELTVVQPVRVYQGRTIGQVSFWVADGAPTTYDGRYGRWSRPKEYIGAQLTGDLMEGEN</sequence>
<dbReference type="Pfam" id="PF22769">
    <property type="entry name" value="DCD"/>
    <property type="match status" value="1"/>
</dbReference>
<evidence type="ECO:0000313" key="3">
    <source>
        <dbReference type="Proteomes" id="UP000540698"/>
    </source>
</evidence>
<dbReference type="InterPro" id="IPR036157">
    <property type="entry name" value="dUTPase-like_sf"/>
</dbReference>
<dbReference type="Proteomes" id="UP000540698">
    <property type="component" value="Unassembled WGS sequence"/>
</dbReference>
<dbReference type="AlphaFoldDB" id="A0A7X6L5U5"/>
<dbReference type="GO" id="GO:0015949">
    <property type="term" value="P:nucleobase-containing small molecule interconversion"/>
    <property type="evidence" value="ECO:0007669"/>
    <property type="project" value="TreeGrafter"/>
</dbReference>
<dbReference type="PANTHER" id="PTHR42680:SF3">
    <property type="entry name" value="DCTP DEAMINASE"/>
    <property type="match status" value="1"/>
</dbReference>